<evidence type="ECO:0000313" key="2">
    <source>
        <dbReference type="Proteomes" id="UP001295684"/>
    </source>
</evidence>
<protein>
    <submittedName>
        <fullName evidence="1">Uncharacterized protein</fullName>
    </submittedName>
</protein>
<comment type="caution">
    <text evidence="1">The sequence shown here is derived from an EMBL/GenBank/DDBJ whole genome shotgun (WGS) entry which is preliminary data.</text>
</comment>
<sequence length="70" mass="8440">MRNHISPKFRNFLEMSWIFHKFLPMNYMPVVGRKEGNCYYPQPFLDGRPHGYYYIKDRLGYLMENSCSPG</sequence>
<dbReference type="EMBL" id="CAMPGE010019977">
    <property type="protein sequence ID" value="CAI2378270.1"/>
    <property type="molecule type" value="Genomic_DNA"/>
</dbReference>
<proteinExistence type="predicted"/>
<dbReference type="Proteomes" id="UP001295684">
    <property type="component" value="Unassembled WGS sequence"/>
</dbReference>
<name>A0AAD1XSN8_EUPCR</name>
<reference evidence="1" key="1">
    <citation type="submission" date="2023-07" db="EMBL/GenBank/DDBJ databases">
        <authorList>
            <consortium name="AG Swart"/>
            <person name="Singh M."/>
            <person name="Singh A."/>
            <person name="Seah K."/>
            <person name="Emmerich C."/>
        </authorList>
    </citation>
    <scope>NUCLEOTIDE SEQUENCE</scope>
    <source>
        <strain evidence="1">DP1</strain>
    </source>
</reference>
<evidence type="ECO:0000313" key="1">
    <source>
        <dbReference type="EMBL" id="CAI2378270.1"/>
    </source>
</evidence>
<dbReference type="AlphaFoldDB" id="A0AAD1XSN8"/>
<gene>
    <name evidence="1" type="ORF">ECRASSUSDP1_LOCUS19665</name>
</gene>
<organism evidence="1 2">
    <name type="scientific">Euplotes crassus</name>
    <dbReference type="NCBI Taxonomy" id="5936"/>
    <lineage>
        <taxon>Eukaryota</taxon>
        <taxon>Sar</taxon>
        <taxon>Alveolata</taxon>
        <taxon>Ciliophora</taxon>
        <taxon>Intramacronucleata</taxon>
        <taxon>Spirotrichea</taxon>
        <taxon>Hypotrichia</taxon>
        <taxon>Euplotida</taxon>
        <taxon>Euplotidae</taxon>
        <taxon>Moneuplotes</taxon>
    </lineage>
</organism>
<keyword evidence="2" id="KW-1185">Reference proteome</keyword>
<accession>A0AAD1XSN8</accession>